<organism evidence="1">
    <name type="scientific">Arundo donax</name>
    <name type="common">Giant reed</name>
    <name type="synonym">Donax arundinaceus</name>
    <dbReference type="NCBI Taxonomy" id="35708"/>
    <lineage>
        <taxon>Eukaryota</taxon>
        <taxon>Viridiplantae</taxon>
        <taxon>Streptophyta</taxon>
        <taxon>Embryophyta</taxon>
        <taxon>Tracheophyta</taxon>
        <taxon>Spermatophyta</taxon>
        <taxon>Magnoliopsida</taxon>
        <taxon>Liliopsida</taxon>
        <taxon>Poales</taxon>
        <taxon>Poaceae</taxon>
        <taxon>PACMAD clade</taxon>
        <taxon>Arundinoideae</taxon>
        <taxon>Arundineae</taxon>
        <taxon>Arundo</taxon>
    </lineage>
</organism>
<protein>
    <submittedName>
        <fullName evidence="1">Uncharacterized protein</fullName>
    </submittedName>
</protein>
<proteinExistence type="predicted"/>
<reference evidence="1" key="2">
    <citation type="journal article" date="2015" name="Data Brief">
        <title>Shoot transcriptome of the giant reed, Arundo donax.</title>
        <authorList>
            <person name="Barrero R.A."/>
            <person name="Guerrero F.D."/>
            <person name="Moolhuijzen P."/>
            <person name="Goolsby J.A."/>
            <person name="Tidwell J."/>
            <person name="Bellgard S.E."/>
            <person name="Bellgard M.I."/>
        </authorList>
    </citation>
    <scope>NUCLEOTIDE SEQUENCE</scope>
    <source>
        <tissue evidence="1">Shoot tissue taken approximately 20 cm above the soil surface</tissue>
    </source>
</reference>
<accession>A0A0A9GJQ5</accession>
<reference evidence="1" key="1">
    <citation type="submission" date="2014-09" db="EMBL/GenBank/DDBJ databases">
        <authorList>
            <person name="Magalhaes I.L.F."/>
            <person name="Oliveira U."/>
            <person name="Santos F.R."/>
            <person name="Vidigal T.H.D.A."/>
            <person name="Brescovit A.D."/>
            <person name="Santos A.J."/>
        </authorList>
    </citation>
    <scope>NUCLEOTIDE SEQUENCE</scope>
    <source>
        <tissue evidence="1">Shoot tissue taken approximately 20 cm above the soil surface</tissue>
    </source>
</reference>
<evidence type="ECO:0000313" key="1">
    <source>
        <dbReference type="EMBL" id="JAE20923.1"/>
    </source>
</evidence>
<sequence>MLYAFDFILDPRGKMRGFNNVLSLLSQLPSINYSSYYNDVCVVLTNVFTNYETKFAAARLQKPSPPIASTGRKKIDWGKIFGSNADSGSSSSSPLPRRSTTGSASIFNASVSELSSYLDSDTITQYDDDFNILSWWHAQKKLIQFFLS</sequence>
<dbReference type="AlphaFoldDB" id="A0A0A9GJQ5"/>
<dbReference type="EMBL" id="GBRH01176973">
    <property type="protein sequence ID" value="JAE20923.1"/>
    <property type="molecule type" value="Transcribed_RNA"/>
</dbReference>
<name>A0A0A9GJQ5_ARUDO</name>